<protein>
    <recommendedName>
        <fullName evidence="3">ATP-grasp domain-containing protein</fullName>
    </recommendedName>
</protein>
<dbReference type="InterPro" id="IPR011761">
    <property type="entry name" value="ATP-grasp"/>
</dbReference>
<dbReference type="InterPro" id="IPR029465">
    <property type="entry name" value="ATPgrasp_TupA"/>
</dbReference>
<dbReference type="KEGG" id="orn:DV701_12075"/>
<evidence type="ECO:0000256" key="1">
    <source>
        <dbReference type="PROSITE-ProRule" id="PRU00409"/>
    </source>
</evidence>
<evidence type="ECO:0000256" key="2">
    <source>
        <dbReference type="SAM" id="MobiDB-lite"/>
    </source>
</evidence>
<dbReference type="Proteomes" id="UP000253790">
    <property type="component" value="Chromosome"/>
</dbReference>
<sequence>MALAPGALPARATARRGGGMAVERARAALRRAVPGIAWRDERLAERAAQVEELRRRLRQVEQQLARQQEPRRDATRPGRSTAPSFRQHVHELRRGVEELRALDPGAGHPLLQVARKLRNHRLAASHGVPVPEVLSVWRAADQIDLSGLPDEFVLKSDGGAGGHGVLPLRRVAPDRYRLVGGGGDRAEEDDAPDLSGADVVEHYRTASRVEGPFFAEAMLVRPGVEGLPDDIKVYAFYGEVGQVLLRRMDVHADLSKARYRFLGGDGADLGPDASTTHRIDPSIPAPDDLETYLDLARHLSRAMALPFVRVDLYETAAGPVLGELTRGPGGAQLYRKDHDAAMGLRWERAQYRLDLDVLAGRPLANLHGEHPAVDHYPQGHPSQAAGWPVVTAPCARWCGAVPAPV</sequence>
<proteinExistence type="predicted"/>
<dbReference type="GO" id="GO:0005524">
    <property type="term" value="F:ATP binding"/>
    <property type="evidence" value="ECO:0007669"/>
    <property type="project" value="UniProtKB-UniRule"/>
</dbReference>
<evidence type="ECO:0000259" key="3">
    <source>
        <dbReference type="PROSITE" id="PS50975"/>
    </source>
</evidence>
<dbReference type="OrthoDB" id="9791827at2"/>
<dbReference type="PROSITE" id="PS50975">
    <property type="entry name" value="ATP_GRASP"/>
    <property type="match status" value="1"/>
</dbReference>
<dbReference type="AlphaFoldDB" id="A0A345NP00"/>
<organism evidence="4 5">
    <name type="scientific">Ornithinimicrobium avium</name>
    <dbReference type="NCBI Taxonomy" id="2283195"/>
    <lineage>
        <taxon>Bacteria</taxon>
        <taxon>Bacillati</taxon>
        <taxon>Actinomycetota</taxon>
        <taxon>Actinomycetes</taxon>
        <taxon>Micrococcales</taxon>
        <taxon>Ornithinimicrobiaceae</taxon>
        <taxon>Ornithinimicrobium</taxon>
    </lineage>
</organism>
<feature type="domain" description="ATP-grasp" evidence="3">
    <location>
        <begin position="120"/>
        <end position="355"/>
    </location>
</feature>
<dbReference type="SUPFAM" id="SSF56059">
    <property type="entry name" value="Glutathione synthetase ATP-binding domain-like"/>
    <property type="match status" value="1"/>
</dbReference>
<evidence type="ECO:0000313" key="4">
    <source>
        <dbReference type="EMBL" id="AXH96758.1"/>
    </source>
</evidence>
<feature type="region of interest" description="Disordered" evidence="2">
    <location>
        <begin position="61"/>
        <end position="88"/>
    </location>
</feature>
<name>A0A345NP00_9MICO</name>
<dbReference type="GO" id="GO:0046872">
    <property type="term" value="F:metal ion binding"/>
    <property type="evidence" value="ECO:0007669"/>
    <property type="project" value="InterPro"/>
</dbReference>
<keyword evidence="1" id="KW-0547">Nucleotide-binding</keyword>
<dbReference type="Pfam" id="PF14305">
    <property type="entry name" value="ATPgrasp_TupA"/>
    <property type="match status" value="1"/>
</dbReference>
<accession>A0A345NP00</accession>
<reference evidence="4 5" key="1">
    <citation type="submission" date="2018-07" db="EMBL/GenBank/DDBJ databases">
        <title>Complete genome sequencing of Ornithinimicrobium sp. AMA3305.</title>
        <authorList>
            <person name="Bae J.-W."/>
        </authorList>
    </citation>
    <scope>NUCLEOTIDE SEQUENCE [LARGE SCALE GENOMIC DNA]</scope>
    <source>
        <strain evidence="4 5">AMA3305</strain>
    </source>
</reference>
<evidence type="ECO:0000313" key="5">
    <source>
        <dbReference type="Proteomes" id="UP000253790"/>
    </source>
</evidence>
<keyword evidence="1" id="KW-0067">ATP-binding</keyword>
<dbReference type="EMBL" id="CP031229">
    <property type="protein sequence ID" value="AXH96758.1"/>
    <property type="molecule type" value="Genomic_DNA"/>
</dbReference>
<keyword evidence="5" id="KW-1185">Reference proteome</keyword>
<gene>
    <name evidence="4" type="ORF">DV701_12075</name>
</gene>